<reference evidence="11" key="1">
    <citation type="journal article" date="2019" name="Int. J. Syst. Evol. Microbiol.">
        <title>The Global Catalogue of Microorganisms (GCM) 10K type strain sequencing project: providing services to taxonomists for standard genome sequencing and annotation.</title>
        <authorList>
            <consortium name="The Broad Institute Genomics Platform"/>
            <consortium name="The Broad Institute Genome Sequencing Center for Infectious Disease"/>
            <person name="Wu L."/>
            <person name="Ma J."/>
        </authorList>
    </citation>
    <scope>NUCLEOTIDE SEQUENCE [LARGE SCALE GENOMIC DNA]</scope>
    <source>
        <strain evidence="11">NBRC 103166</strain>
    </source>
</reference>
<evidence type="ECO:0000256" key="8">
    <source>
        <dbReference type="ARBA" id="ARBA00023136"/>
    </source>
</evidence>
<evidence type="ECO:0000313" key="10">
    <source>
        <dbReference type="EMBL" id="GLS91380.1"/>
    </source>
</evidence>
<keyword evidence="8 9" id="KW-0472">Membrane</keyword>
<feature type="transmembrane region" description="Helical" evidence="9">
    <location>
        <begin position="242"/>
        <end position="264"/>
    </location>
</feature>
<evidence type="ECO:0000256" key="6">
    <source>
        <dbReference type="ARBA" id="ARBA00022692"/>
    </source>
</evidence>
<proteinExistence type="inferred from homology"/>
<feature type="transmembrane region" description="Helical" evidence="9">
    <location>
        <begin position="285"/>
        <end position="307"/>
    </location>
</feature>
<dbReference type="PANTHER" id="PTHR34308:SF1">
    <property type="entry name" value="COBALAMIN BIOSYNTHESIS PROTEIN CBIB"/>
    <property type="match status" value="1"/>
</dbReference>
<accession>A0ABQ6E2G7</accession>
<feature type="transmembrane region" description="Helical" evidence="9">
    <location>
        <begin position="49"/>
        <end position="70"/>
    </location>
</feature>
<feature type="transmembrane region" description="Helical" evidence="9">
    <location>
        <begin position="150"/>
        <end position="168"/>
    </location>
</feature>
<name>A0ABQ6E2G7_9GAMM</name>
<keyword evidence="6 9" id="KW-0812">Transmembrane</keyword>
<comment type="caution">
    <text evidence="10">The sequence shown here is derived from an EMBL/GenBank/DDBJ whole genome shotgun (WGS) entry which is preliminary data.</text>
</comment>
<dbReference type="PANTHER" id="PTHR34308">
    <property type="entry name" value="COBALAMIN BIOSYNTHESIS PROTEIN CBIB"/>
    <property type="match status" value="1"/>
</dbReference>
<evidence type="ECO:0000256" key="9">
    <source>
        <dbReference type="HAMAP-Rule" id="MF_00024"/>
    </source>
</evidence>
<dbReference type="Pfam" id="PF03186">
    <property type="entry name" value="CobD_Cbib"/>
    <property type="match status" value="1"/>
</dbReference>
<feature type="transmembrane region" description="Helical" evidence="9">
    <location>
        <begin position="199"/>
        <end position="222"/>
    </location>
</feature>
<protein>
    <recommendedName>
        <fullName evidence="9">Cobalamin biosynthesis protein CobD</fullName>
    </recommendedName>
</protein>
<dbReference type="RefSeq" id="WP_284204495.1">
    <property type="nucleotide sequence ID" value="NZ_BSPQ01000013.1"/>
</dbReference>
<dbReference type="Proteomes" id="UP001157353">
    <property type="component" value="Unassembled WGS sequence"/>
</dbReference>
<evidence type="ECO:0000256" key="2">
    <source>
        <dbReference type="ARBA" id="ARBA00004953"/>
    </source>
</evidence>
<comment type="similarity">
    <text evidence="3 9">Belongs to the CobD/CbiB family.</text>
</comment>
<feature type="transmembrane region" description="Helical" evidence="9">
    <location>
        <begin position="77"/>
        <end position="96"/>
    </location>
</feature>
<evidence type="ECO:0000313" key="11">
    <source>
        <dbReference type="Proteomes" id="UP001157353"/>
    </source>
</evidence>
<comment type="pathway">
    <text evidence="2 9">Cofactor biosynthesis; adenosylcobalamin biosynthesis.</text>
</comment>
<keyword evidence="7 9" id="KW-1133">Transmembrane helix</keyword>
<comment type="function">
    <text evidence="9">Converts cobyric acid to cobinamide by the addition of aminopropanol on the F carboxylic group.</text>
</comment>
<keyword evidence="5 9" id="KW-0169">Cobalamin biosynthesis</keyword>
<organism evidence="10 11">
    <name type="scientific">Psychromonas marina</name>
    <dbReference type="NCBI Taxonomy" id="88364"/>
    <lineage>
        <taxon>Bacteria</taxon>
        <taxon>Pseudomonadati</taxon>
        <taxon>Pseudomonadota</taxon>
        <taxon>Gammaproteobacteria</taxon>
        <taxon>Alteromonadales</taxon>
        <taxon>Psychromonadaceae</taxon>
        <taxon>Psychromonas</taxon>
    </lineage>
</organism>
<evidence type="ECO:0000256" key="7">
    <source>
        <dbReference type="ARBA" id="ARBA00022989"/>
    </source>
</evidence>
<sequence>MITFFTLLAALIIDAIFGEPTRYHPLVLFGNLAKAVERKLNQGSKSRQFIGGICAWCVLVLPIPLIYCWLIVILPSYVLLLCNIYIVYWAVALNSLQRHGMQIYRPLKANNLLQAQHYCGYIVSRDTSALDQAEISRATTESMLENGHDGVTATLIYFVIGGAPLVIMHRLSNTLDAMWGYRNEQYNYFGKCSARMDDLLGFVSGKITTLLFVTMGVFTGRAKAALINAYQQGRQYKSHNGGWVMASGATVLNVCLGGKAIYFGKQVHSPQLGQGESVHSDHIKASLTLVKQAVLMWLLLVFVYTSVLKVI</sequence>
<keyword evidence="4 9" id="KW-1003">Cell membrane</keyword>
<dbReference type="NCBIfam" id="TIGR00380">
    <property type="entry name" value="cobal_cbiB"/>
    <property type="match status" value="1"/>
</dbReference>
<evidence type="ECO:0000256" key="1">
    <source>
        <dbReference type="ARBA" id="ARBA00004651"/>
    </source>
</evidence>
<evidence type="ECO:0000256" key="4">
    <source>
        <dbReference type="ARBA" id="ARBA00022475"/>
    </source>
</evidence>
<comment type="subcellular location">
    <subcellularLocation>
        <location evidence="1 9">Cell membrane</location>
        <topology evidence="1 9">Multi-pass membrane protein</topology>
    </subcellularLocation>
</comment>
<gene>
    <name evidence="9 10" type="primary">cobD</name>
    <name evidence="10" type="ORF">GCM10007916_24490</name>
</gene>
<keyword evidence="11" id="KW-1185">Reference proteome</keyword>
<dbReference type="InterPro" id="IPR004485">
    <property type="entry name" value="Cobalamin_biosynth_CobD/CbiB"/>
</dbReference>
<dbReference type="HAMAP" id="MF_00024">
    <property type="entry name" value="CobD_CbiB"/>
    <property type="match status" value="1"/>
</dbReference>
<evidence type="ECO:0000256" key="3">
    <source>
        <dbReference type="ARBA" id="ARBA00006263"/>
    </source>
</evidence>
<dbReference type="EMBL" id="BSPQ01000013">
    <property type="protein sequence ID" value="GLS91380.1"/>
    <property type="molecule type" value="Genomic_DNA"/>
</dbReference>
<evidence type="ECO:0000256" key="5">
    <source>
        <dbReference type="ARBA" id="ARBA00022573"/>
    </source>
</evidence>